<evidence type="ECO:0008006" key="4">
    <source>
        <dbReference type="Google" id="ProtNLM"/>
    </source>
</evidence>
<feature type="chain" id="PRO_5015752311" description="DUF4138 domain-containing protein" evidence="1">
    <location>
        <begin position="24"/>
        <end position="381"/>
    </location>
</feature>
<keyword evidence="3" id="KW-1185">Reference proteome</keyword>
<dbReference type="EMBL" id="PPSL01000001">
    <property type="protein sequence ID" value="PQJ12470.1"/>
    <property type="molecule type" value="Genomic_DNA"/>
</dbReference>
<name>A0A2S7SZU7_9BACT</name>
<reference evidence="2 3" key="1">
    <citation type="submission" date="2018-01" db="EMBL/GenBank/DDBJ databases">
        <title>A novel member of the phylum Bacteroidetes isolated from glacier ice.</title>
        <authorList>
            <person name="Liu Q."/>
            <person name="Xin Y.-H."/>
        </authorList>
    </citation>
    <scope>NUCLEOTIDE SEQUENCE [LARGE SCALE GENOMIC DNA]</scope>
    <source>
        <strain evidence="2 3">RB1R16</strain>
    </source>
</reference>
<evidence type="ECO:0000256" key="1">
    <source>
        <dbReference type="SAM" id="SignalP"/>
    </source>
</evidence>
<sequence length="381" mass="43010">MQSKLSYYFLLFLCITFTAPANAGDRKTCNSDAPGENIYKHYTGTIGGKNVVLDLRYGFCGASNYGGSYLYFTEGNETKCLAIYEPKSFAHTAELHAEERTVNYRWGNPEEVVFPSWTFVIKDNRLTGKWTSADKKTTAEIDLVEDYSKATRLDMISYRDSATTMQPGRPMRTAYFYYLGVKPTANATKAAAYLINGEILKLTETDQQRVTDMQIMPARIAQQRFGEFTTAYGLMPEDTSRAEWHRRDFSYSALLFPVYNDNGLLSLELVNTGKKPSRYVCISLGTNKSLKLADIVTTNNGILKALIIKEYKNTADTETLKAFPVSNIEVPENFMFTGKGIIFCYPYDTGKGYTAEARVFLSFKQLGTTMKKEFRMLMGSN</sequence>
<evidence type="ECO:0000313" key="2">
    <source>
        <dbReference type="EMBL" id="PQJ12470.1"/>
    </source>
</evidence>
<evidence type="ECO:0000313" key="3">
    <source>
        <dbReference type="Proteomes" id="UP000239872"/>
    </source>
</evidence>
<dbReference type="Proteomes" id="UP000239872">
    <property type="component" value="Unassembled WGS sequence"/>
</dbReference>
<comment type="caution">
    <text evidence="2">The sequence shown here is derived from an EMBL/GenBank/DDBJ whole genome shotgun (WGS) entry which is preliminary data.</text>
</comment>
<dbReference type="RefSeq" id="WP_105037354.1">
    <property type="nucleotide sequence ID" value="NZ_PPSL01000001.1"/>
</dbReference>
<gene>
    <name evidence="2" type="ORF">CJD36_001605</name>
</gene>
<proteinExistence type="predicted"/>
<protein>
    <recommendedName>
        <fullName evidence="4">DUF4138 domain-containing protein</fullName>
    </recommendedName>
</protein>
<accession>A0A2S7SZU7</accession>
<keyword evidence="1" id="KW-0732">Signal</keyword>
<feature type="signal peptide" evidence="1">
    <location>
        <begin position="1"/>
        <end position="23"/>
    </location>
</feature>
<organism evidence="2 3">
    <name type="scientific">Flavipsychrobacter stenotrophus</name>
    <dbReference type="NCBI Taxonomy" id="2077091"/>
    <lineage>
        <taxon>Bacteria</taxon>
        <taxon>Pseudomonadati</taxon>
        <taxon>Bacteroidota</taxon>
        <taxon>Chitinophagia</taxon>
        <taxon>Chitinophagales</taxon>
        <taxon>Chitinophagaceae</taxon>
        <taxon>Flavipsychrobacter</taxon>
    </lineage>
</organism>
<dbReference type="AlphaFoldDB" id="A0A2S7SZU7"/>
<dbReference type="OrthoDB" id="594879at2"/>